<dbReference type="PANTHER" id="PTHR43066:SF21">
    <property type="entry name" value="UBIQUITIN-ASSOCIATED DOMAIN-CONTAINING PROTEIN 2"/>
    <property type="match status" value="1"/>
</dbReference>
<keyword evidence="2 6" id="KW-0812">Transmembrane</keyword>
<evidence type="ECO:0000256" key="1">
    <source>
        <dbReference type="ARBA" id="ARBA00004141"/>
    </source>
</evidence>
<dbReference type="SUPFAM" id="SSF46934">
    <property type="entry name" value="UBA-like"/>
    <property type="match status" value="1"/>
</dbReference>
<comment type="caution">
    <text evidence="8">The sequence shown here is derived from an EMBL/GenBank/DDBJ whole genome shotgun (WGS) entry which is preliminary data.</text>
</comment>
<evidence type="ECO:0000256" key="6">
    <source>
        <dbReference type="SAM" id="Phobius"/>
    </source>
</evidence>
<accession>A0A8K0K2W6</accession>
<evidence type="ECO:0000313" key="8">
    <source>
        <dbReference type="EMBL" id="KAG8226589.1"/>
    </source>
</evidence>
<proteinExistence type="predicted"/>
<feature type="transmembrane region" description="Helical" evidence="6">
    <location>
        <begin position="36"/>
        <end position="55"/>
    </location>
</feature>
<gene>
    <name evidence="8" type="ORF">J437_LFUL007281</name>
</gene>
<dbReference type="Proteomes" id="UP000792457">
    <property type="component" value="Unassembled WGS sequence"/>
</dbReference>
<dbReference type="SMART" id="SM00165">
    <property type="entry name" value="UBA"/>
    <property type="match status" value="1"/>
</dbReference>
<keyword evidence="4 6" id="KW-0472">Membrane</keyword>
<protein>
    <recommendedName>
        <fullName evidence="7">UBA domain-containing protein</fullName>
    </recommendedName>
</protein>
<dbReference type="GO" id="GO:0004252">
    <property type="term" value="F:serine-type endopeptidase activity"/>
    <property type="evidence" value="ECO:0007669"/>
    <property type="project" value="TreeGrafter"/>
</dbReference>
<evidence type="ECO:0000256" key="4">
    <source>
        <dbReference type="ARBA" id="ARBA00023136"/>
    </source>
</evidence>
<feature type="compositionally biased region" description="Low complexity" evidence="5">
    <location>
        <begin position="371"/>
        <end position="385"/>
    </location>
</feature>
<dbReference type="GO" id="GO:0016020">
    <property type="term" value="C:membrane"/>
    <property type="evidence" value="ECO:0007669"/>
    <property type="project" value="UniProtKB-SubCell"/>
</dbReference>
<name>A0A8K0K2W6_LADFU</name>
<reference evidence="8" key="1">
    <citation type="submission" date="2013-04" db="EMBL/GenBank/DDBJ databases">
        <authorList>
            <person name="Qu J."/>
            <person name="Murali S.C."/>
            <person name="Bandaranaike D."/>
            <person name="Bellair M."/>
            <person name="Blankenburg K."/>
            <person name="Chao H."/>
            <person name="Dinh H."/>
            <person name="Doddapaneni H."/>
            <person name="Downs B."/>
            <person name="Dugan-Rocha S."/>
            <person name="Elkadiri S."/>
            <person name="Gnanaolivu R.D."/>
            <person name="Hernandez B."/>
            <person name="Javaid M."/>
            <person name="Jayaseelan J.C."/>
            <person name="Lee S."/>
            <person name="Li M."/>
            <person name="Ming W."/>
            <person name="Munidasa M."/>
            <person name="Muniz J."/>
            <person name="Nguyen L."/>
            <person name="Ongeri F."/>
            <person name="Osuji N."/>
            <person name="Pu L.-L."/>
            <person name="Puazo M."/>
            <person name="Qu C."/>
            <person name="Quiroz J."/>
            <person name="Raj R."/>
            <person name="Weissenberger G."/>
            <person name="Xin Y."/>
            <person name="Zou X."/>
            <person name="Han Y."/>
            <person name="Richards S."/>
            <person name="Worley K."/>
            <person name="Muzny D."/>
            <person name="Gibbs R."/>
        </authorList>
    </citation>
    <scope>NUCLEOTIDE SEQUENCE</scope>
    <source>
        <strain evidence="8">Sampled in the wild</strain>
    </source>
</reference>
<dbReference type="AlphaFoldDB" id="A0A8K0K2W6"/>
<organism evidence="8 9">
    <name type="scientific">Ladona fulva</name>
    <name type="common">Scarce chaser dragonfly</name>
    <name type="synonym">Libellula fulva</name>
    <dbReference type="NCBI Taxonomy" id="123851"/>
    <lineage>
        <taxon>Eukaryota</taxon>
        <taxon>Metazoa</taxon>
        <taxon>Ecdysozoa</taxon>
        <taxon>Arthropoda</taxon>
        <taxon>Hexapoda</taxon>
        <taxon>Insecta</taxon>
        <taxon>Pterygota</taxon>
        <taxon>Palaeoptera</taxon>
        <taxon>Odonata</taxon>
        <taxon>Epiprocta</taxon>
        <taxon>Anisoptera</taxon>
        <taxon>Libelluloidea</taxon>
        <taxon>Libellulidae</taxon>
        <taxon>Ladona</taxon>
    </lineage>
</organism>
<dbReference type="InterPro" id="IPR009060">
    <property type="entry name" value="UBA-like_sf"/>
</dbReference>
<evidence type="ECO:0000259" key="7">
    <source>
        <dbReference type="PROSITE" id="PS50030"/>
    </source>
</evidence>
<evidence type="ECO:0000256" key="3">
    <source>
        <dbReference type="ARBA" id="ARBA00022989"/>
    </source>
</evidence>
<dbReference type="SUPFAM" id="SSF144091">
    <property type="entry name" value="Rhomboid-like"/>
    <property type="match status" value="1"/>
</dbReference>
<dbReference type="InterPro" id="IPR035952">
    <property type="entry name" value="Rhomboid-like_sf"/>
</dbReference>
<dbReference type="PANTHER" id="PTHR43066">
    <property type="entry name" value="RHOMBOID-RELATED PROTEIN"/>
    <property type="match status" value="1"/>
</dbReference>
<keyword evidence="9" id="KW-1185">Reference proteome</keyword>
<dbReference type="InterPro" id="IPR015940">
    <property type="entry name" value="UBA"/>
</dbReference>
<evidence type="ECO:0000256" key="2">
    <source>
        <dbReference type="ARBA" id="ARBA00022692"/>
    </source>
</evidence>
<sequence>MKVLCLDVPCFSKINGFVLQQQTMFSPNPSPGLHNVPISMSLLGYSVISCAALNIPSLFNLQKYFICNIPEDLMKNRQFWKLLTTKLVFLDPKDLIWGATLMYQFREFERRYGSHKFTSVLFGTSCISFVLELIFLLIKWFIDKDFGSGFLPTGPFYHEIPNVGGARGNSRSQSSSSFSGQEGNAPFTALGSLFPPITTKTLTYFFGFQLIWTSTNSLNSALFGIVSGVLHHKNFFGVQNWLVVPNWMAKLTRKVFSTVVGNLAVGGQGGSNNGNNQGRWSRVEHAANSDEGTWQRHIRRQGQGFAETLVYPENQWAATQNGGNIFGGFLGNWRQHNLIDNEDVFNAEEFDRERGDGVEVEELEVEEEDSVSGSSNGQRSSNNVNSDLVNTLVDMGFHKEHALRALKSTNYDLMDATNLLLRTDSSSEPS</sequence>
<dbReference type="OrthoDB" id="272778at2759"/>
<feature type="transmembrane region" description="Helical" evidence="6">
    <location>
        <begin position="120"/>
        <end position="142"/>
    </location>
</feature>
<feature type="compositionally biased region" description="Acidic residues" evidence="5">
    <location>
        <begin position="358"/>
        <end position="370"/>
    </location>
</feature>
<feature type="region of interest" description="Disordered" evidence="5">
    <location>
        <begin position="352"/>
        <end position="385"/>
    </location>
</feature>
<keyword evidence="3 6" id="KW-1133">Transmembrane helix</keyword>
<evidence type="ECO:0000313" key="9">
    <source>
        <dbReference type="Proteomes" id="UP000792457"/>
    </source>
</evidence>
<feature type="domain" description="UBA" evidence="7">
    <location>
        <begin position="383"/>
        <end position="423"/>
    </location>
</feature>
<evidence type="ECO:0000256" key="5">
    <source>
        <dbReference type="SAM" id="MobiDB-lite"/>
    </source>
</evidence>
<dbReference type="Pfam" id="PF00627">
    <property type="entry name" value="UBA"/>
    <property type="match status" value="1"/>
</dbReference>
<dbReference type="EMBL" id="KZ308289">
    <property type="protein sequence ID" value="KAG8226589.1"/>
    <property type="molecule type" value="Genomic_DNA"/>
</dbReference>
<comment type="subcellular location">
    <subcellularLocation>
        <location evidence="1">Membrane</location>
        <topology evidence="1">Multi-pass membrane protein</topology>
    </subcellularLocation>
</comment>
<dbReference type="Gene3D" id="1.10.8.10">
    <property type="entry name" value="DNA helicase RuvA subunit, C-terminal domain"/>
    <property type="match status" value="1"/>
</dbReference>
<reference evidence="8" key="2">
    <citation type="submission" date="2017-10" db="EMBL/GenBank/DDBJ databases">
        <title>Ladona fulva Genome sequencing and assembly.</title>
        <authorList>
            <person name="Murali S."/>
            <person name="Richards S."/>
            <person name="Bandaranaike D."/>
            <person name="Bellair M."/>
            <person name="Blankenburg K."/>
            <person name="Chao H."/>
            <person name="Dinh H."/>
            <person name="Doddapaneni H."/>
            <person name="Dugan-Rocha S."/>
            <person name="Elkadiri S."/>
            <person name="Gnanaolivu R."/>
            <person name="Hernandez B."/>
            <person name="Skinner E."/>
            <person name="Javaid M."/>
            <person name="Lee S."/>
            <person name="Li M."/>
            <person name="Ming W."/>
            <person name="Munidasa M."/>
            <person name="Muniz J."/>
            <person name="Nguyen L."/>
            <person name="Hughes D."/>
            <person name="Osuji N."/>
            <person name="Pu L.-L."/>
            <person name="Puazo M."/>
            <person name="Qu C."/>
            <person name="Quiroz J."/>
            <person name="Raj R."/>
            <person name="Weissenberger G."/>
            <person name="Xin Y."/>
            <person name="Zou X."/>
            <person name="Han Y."/>
            <person name="Worley K."/>
            <person name="Muzny D."/>
            <person name="Gibbs R."/>
        </authorList>
    </citation>
    <scope>NUCLEOTIDE SEQUENCE</scope>
    <source>
        <strain evidence="8">Sampled in the wild</strain>
    </source>
</reference>
<dbReference type="PROSITE" id="PS50030">
    <property type="entry name" value="UBA"/>
    <property type="match status" value="1"/>
</dbReference>